<gene>
    <name evidence="2" type="ORF">JCM21531_2957</name>
</gene>
<dbReference type="Proteomes" id="UP000019109">
    <property type="component" value="Unassembled WGS sequence"/>
</dbReference>
<name>W4V8A8_9FIRM</name>
<dbReference type="STRING" id="1294263.JCM21531_2957"/>
<keyword evidence="3" id="KW-1185">Reference proteome</keyword>
<evidence type="ECO:0000313" key="2">
    <source>
        <dbReference type="EMBL" id="GAE89432.1"/>
    </source>
</evidence>
<organism evidence="2 3">
    <name type="scientific">Acetivibrio straminisolvens JCM 21531</name>
    <dbReference type="NCBI Taxonomy" id="1294263"/>
    <lineage>
        <taxon>Bacteria</taxon>
        <taxon>Bacillati</taxon>
        <taxon>Bacillota</taxon>
        <taxon>Clostridia</taxon>
        <taxon>Eubacteriales</taxon>
        <taxon>Oscillospiraceae</taxon>
        <taxon>Acetivibrio</taxon>
    </lineage>
</organism>
<proteinExistence type="predicted"/>
<evidence type="ECO:0000259" key="1">
    <source>
        <dbReference type="Pfam" id="PF21778"/>
    </source>
</evidence>
<sequence>MDIELVHINQGYAKCAISVVDENSIITMDKGIAKAAEKKGIDVLVIEEDAILLPGFKNGFIGGCTGLLDKGKWAVAGDIRKLKSYKKIEDFLLRKGVEIVSLSDESVVDIGTIIPLLTD</sequence>
<accession>W4V8A8</accession>
<evidence type="ECO:0000313" key="3">
    <source>
        <dbReference type="Proteomes" id="UP000019109"/>
    </source>
</evidence>
<comment type="caution">
    <text evidence="2">The sequence shown here is derived from an EMBL/GenBank/DDBJ whole genome shotgun (WGS) entry which is preliminary data.</text>
</comment>
<dbReference type="EMBL" id="BAVR01000037">
    <property type="protein sequence ID" value="GAE89432.1"/>
    <property type="molecule type" value="Genomic_DNA"/>
</dbReference>
<dbReference type="AlphaFoldDB" id="W4V8A8"/>
<reference evidence="2" key="1">
    <citation type="journal article" date="2014" name="Genome Announc.">
        <title>Draft Genome Sequence of Clostridium straminisolvens Strain JCM 21531T, Isolated from a Cellulose-Degrading Bacterial Community.</title>
        <authorList>
            <person name="Yuki M."/>
            <person name="Oshima K."/>
            <person name="Suda W."/>
            <person name="Sakamoto M."/>
            <person name="Kitamura K."/>
            <person name="Iida T."/>
            <person name="Hattori M."/>
            <person name="Ohkuma M."/>
        </authorList>
    </citation>
    <scope>NUCLEOTIDE SEQUENCE [LARGE SCALE GENOMIC DNA]</scope>
    <source>
        <strain evidence="2">JCM 21531</strain>
    </source>
</reference>
<dbReference type="Pfam" id="PF21778">
    <property type="entry name" value="DUF6873"/>
    <property type="match status" value="1"/>
</dbReference>
<protein>
    <recommendedName>
        <fullName evidence="1">DUF6873 domain-containing protein</fullName>
    </recommendedName>
</protein>
<feature type="domain" description="DUF6873" evidence="1">
    <location>
        <begin position="2"/>
        <end position="114"/>
    </location>
</feature>
<dbReference type="InterPro" id="IPR049238">
    <property type="entry name" value="DUF6873"/>
</dbReference>